<accession>A0ABV3ZV71</accession>
<protein>
    <submittedName>
        <fullName evidence="1">Transporter</fullName>
    </submittedName>
</protein>
<evidence type="ECO:0000313" key="1">
    <source>
        <dbReference type="EMBL" id="MEX8192818.1"/>
    </source>
</evidence>
<evidence type="ECO:0000313" key="2">
    <source>
        <dbReference type="Proteomes" id="UP001561046"/>
    </source>
</evidence>
<organism evidence="1 2">
    <name type="scientific">Comamonas guangdongensis</name>
    <dbReference type="NCBI Taxonomy" id="510515"/>
    <lineage>
        <taxon>Bacteria</taxon>
        <taxon>Pseudomonadati</taxon>
        <taxon>Pseudomonadota</taxon>
        <taxon>Betaproteobacteria</taxon>
        <taxon>Burkholderiales</taxon>
        <taxon>Comamonadaceae</taxon>
        <taxon>Comamonas</taxon>
    </lineage>
</organism>
<dbReference type="Proteomes" id="UP001561046">
    <property type="component" value="Unassembled WGS sequence"/>
</dbReference>
<reference evidence="1 2" key="1">
    <citation type="journal article" date="2013" name="Int. J. Syst. Evol. Microbiol.">
        <title>Comamonas guangdongensis sp. nov., isolated from subterranean forest sediment, and emended description of the genus Comamonas.</title>
        <authorList>
            <person name="Zhang J."/>
            <person name="Wang Y."/>
            <person name="Zhou S."/>
            <person name="Wu C."/>
            <person name="He J."/>
            <person name="Li F."/>
        </authorList>
    </citation>
    <scope>NUCLEOTIDE SEQUENCE [LARGE SCALE GENOMIC DNA]</scope>
    <source>
        <strain evidence="1 2">CCTCC AB2011133</strain>
    </source>
</reference>
<keyword evidence="2" id="KW-1185">Reference proteome</keyword>
<sequence length="297" mass="32160">MNLTLTARQQLLSIVLMSLRLLSTPAEEPAGREAMDDATAPPPGLYYLGYFLKYRAHDIRLPVADASAPGNNKAESTVIVNRLLWITEHQLLGADYGMEILAPVARNSLQMSAYGLDLQGSGGADIYVSPLILGWHAPRWDVSAGAGMWLGQARSGTPVAPGSGYRSAVLSAGATYYLDESRSWTASALLHYQRNSRTDQGWRFGDQIGAEWSAGKRWGLLQAGVVGYSRWQVSRDSGPGTLNAHAQSHALGLQASYIFLPAKMMLRAAYYQEFGVQAASLASPQGSLLRLTLIKAF</sequence>
<gene>
    <name evidence="1" type="ORF">AB6724_08180</name>
</gene>
<dbReference type="RefSeq" id="WP_369338017.1">
    <property type="nucleotide sequence ID" value="NZ_JBFYGN010000007.1"/>
</dbReference>
<comment type="caution">
    <text evidence="1">The sequence shown here is derived from an EMBL/GenBank/DDBJ whole genome shotgun (WGS) entry which is preliminary data.</text>
</comment>
<proteinExistence type="predicted"/>
<dbReference type="InterPro" id="IPR025737">
    <property type="entry name" value="FApF"/>
</dbReference>
<dbReference type="Pfam" id="PF13557">
    <property type="entry name" value="Phenol_MetA_deg"/>
    <property type="match status" value="1"/>
</dbReference>
<name>A0ABV3ZV71_9BURK</name>
<dbReference type="EMBL" id="JBFYGN010000007">
    <property type="protein sequence ID" value="MEX8192818.1"/>
    <property type="molecule type" value="Genomic_DNA"/>
</dbReference>